<reference evidence="1 3" key="2">
    <citation type="journal article" date="2014" name="BMC Genomics">
        <title>An improved genome release (version Mt4.0) for the model legume Medicago truncatula.</title>
        <authorList>
            <person name="Tang H."/>
            <person name="Krishnakumar V."/>
            <person name="Bidwell S."/>
            <person name="Rosen B."/>
            <person name="Chan A."/>
            <person name="Zhou S."/>
            <person name="Gentzbittel L."/>
            <person name="Childs K.L."/>
            <person name="Yandell M."/>
            <person name="Gundlach H."/>
            <person name="Mayer K.F."/>
            <person name="Schwartz D.C."/>
            <person name="Town C.D."/>
        </authorList>
    </citation>
    <scope>GENOME REANNOTATION</scope>
    <source>
        <strain evidence="2 3">cv. Jemalong A17</strain>
    </source>
</reference>
<dbReference type="PaxDb" id="3880-AES86748"/>
<reference evidence="2" key="3">
    <citation type="submission" date="2015-04" db="UniProtKB">
        <authorList>
            <consortium name="EnsemblPlants"/>
        </authorList>
    </citation>
    <scope>IDENTIFICATION</scope>
    <source>
        <strain evidence="2">cv. Jemalong A17</strain>
    </source>
</reference>
<name>G7JKP2_MEDTR</name>
<dbReference type="EnsemblPlants" id="AES86748">
    <property type="protein sequence ID" value="AES86748"/>
    <property type="gene ID" value="MTR_4g014400"/>
</dbReference>
<dbReference type="Proteomes" id="UP000002051">
    <property type="component" value="Chromosome 4"/>
</dbReference>
<dbReference type="HOGENOM" id="CLU_2926071_0_0_1"/>
<organism evidence="1 3">
    <name type="scientific">Medicago truncatula</name>
    <name type="common">Barrel medic</name>
    <name type="synonym">Medicago tribuloides</name>
    <dbReference type="NCBI Taxonomy" id="3880"/>
    <lineage>
        <taxon>Eukaryota</taxon>
        <taxon>Viridiplantae</taxon>
        <taxon>Streptophyta</taxon>
        <taxon>Embryophyta</taxon>
        <taxon>Tracheophyta</taxon>
        <taxon>Spermatophyta</taxon>
        <taxon>Magnoliopsida</taxon>
        <taxon>eudicotyledons</taxon>
        <taxon>Gunneridae</taxon>
        <taxon>Pentapetalae</taxon>
        <taxon>rosids</taxon>
        <taxon>fabids</taxon>
        <taxon>Fabales</taxon>
        <taxon>Fabaceae</taxon>
        <taxon>Papilionoideae</taxon>
        <taxon>50 kb inversion clade</taxon>
        <taxon>NPAAA clade</taxon>
        <taxon>Hologalegina</taxon>
        <taxon>IRL clade</taxon>
        <taxon>Trifolieae</taxon>
        <taxon>Medicago</taxon>
    </lineage>
</organism>
<dbReference type="EMBL" id="CM001220">
    <property type="protein sequence ID" value="AES86748.1"/>
    <property type="molecule type" value="Genomic_DNA"/>
</dbReference>
<evidence type="ECO:0000313" key="3">
    <source>
        <dbReference type="Proteomes" id="UP000002051"/>
    </source>
</evidence>
<reference evidence="1 3" key="1">
    <citation type="journal article" date="2011" name="Nature">
        <title>The Medicago genome provides insight into the evolution of rhizobial symbioses.</title>
        <authorList>
            <person name="Young N.D."/>
            <person name="Debelle F."/>
            <person name="Oldroyd G.E."/>
            <person name="Geurts R."/>
            <person name="Cannon S.B."/>
            <person name="Udvardi M.K."/>
            <person name="Benedito V.A."/>
            <person name="Mayer K.F."/>
            <person name="Gouzy J."/>
            <person name="Schoof H."/>
            <person name="Van de Peer Y."/>
            <person name="Proost S."/>
            <person name="Cook D.R."/>
            <person name="Meyers B.C."/>
            <person name="Spannagl M."/>
            <person name="Cheung F."/>
            <person name="De Mita S."/>
            <person name="Krishnakumar V."/>
            <person name="Gundlach H."/>
            <person name="Zhou S."/>
            <person name="Mudge J."/>
            <person name="Bharti A.K."/>
            <person name="Murray J.D."/>
            <person name="Naoumkina M.A."/>
            <person name="Rosen B."/>
            <person name="Silverstein K.A."/>
            <person name="Tang H."/>
            <person name="Rombauts S."/>
            <person name="Zhao P.X."/>
            <person name="Zhou P."/>
            <person name="Barbe V."/>
            <person name="Bardou P."/>
            <person name="Bechner M."/>
            <person name="Bellec A."/>
            <person name="Berger A."/>
            <person name="Berges H."/>
            <person name="Bidwell S."/>
            <person name="Bisseling T."/>
            <person name="Choisne N."/>
            <person name="Couloux A."/>
            <person name="Denny R."/>
            <person name="Deshpande S."/>
            <person name="Dai X."/>
            <person name="Doyle J.J."/>
            <person name="Dudez A.M."/>
            <person name="Farmer A.D."/>
            <person name="Fouteau S."/>
            <person name="Franken C."/>
            <person name="Gibelin C."/>
            <person name="Gish J."/>
            <person name="Goldstein S."/>
            <person name="Gonzalez A.J."/>
            <person name="Green P.J."/>
            <person name="Hallab A."/>
            <person name="Hartog M."/>
            <person name="Hua A."/>
            <person name="Humphray S.J."/>
            <person name="Jeong D.H."/>
            <person name="Jing Y."/>
            <person name="Jocker A."/>
            <person name="Kenton S.M."/>
            <person name="Kim D.J."/>
            <person name="Klee K."/>
            <person name="Lai H."/>
            <person name="Lang C."/>
            <person name="Lin S."/>
            <person name="Macmil S.L."/>
            <person name="Magdelenat G."/>
            <person name="Matthews L."/>
            <person name="McCorrison J."/>
            <person name="Monaghan E.L."/>
            <person name="Mun J.H."/>
            <person name="Najar F.Z."/>
            <person name="Nicholson C."/>
            <person name="Noirot C."/>
            <person name="O'Bleness M."/>
            <person name="Paule C.R."/>
            <person name="Poulain J."/>
            <person name="Prion F."/>
            <person name="Qin B."/>
            <person name="Qu C."/>
            <person name="Retzel E.F."/>
            <person name="Riddle C."/>
            <person name="Sallet E."/>
            <person name="Samain S."/>
            <person name="Samson N."/>
            <person name="Sanders I."/>
            <person name="Saurat O."/>
            <person name="Scarpelli C."/>
            <person name="Schiex T."/>
            <person name="Segurens B."/>
            <person name="Severin A.J."/>
            <person name="Sherrier D.J."/>
            <person name="Shi R."/>
            <person name="Sims S."/>
            <person name="Singer S.R."/>
            <person name="Sinharoy S."/>
            <person name="Sterck L."/>
            <person name="Viollet A."/>
            <person name="Wang B.B."/>
            <person name="Wang K."/>
            <person name="Wang M."/>
            <person name="Wang X."/>
            <person name="Warfsmann J."/>
            <person name="Weissenbach J."/>
            <person name="White D.D."/>
            <person name="White J.D."/>
            <person name="Wiley G.B."/>
            <person name="Wincker P."/>
            <person name="Xing Y."/>
            <person name="Yang L."/>
            <person name="Yao Z."/>
            <person name="Ying F."/>
            <person name="Zhai J."/>
            <person name="Zhou L."/>
            <person name="Zuber A."/>
            <person name="Denarie J."/>
            <person name="Dixon R.A."/>
            <person name="May G.D."/>
            <person name="Schwartz D.C."/>
            <person name="Rogers J."/>
            <person name="Quetier F."/>
            <person name="Town C.D."/>
            <person name="Roe B.A."/>
        </authorList>
    </citation>
    <scope>NUCLEOTIDE SEQUENCE [LARGE SCALE GENOMIC DNA]</scope>
    <source>
        <strain evidence="1">A17</strain>
        <strain evidence="2 3">cv. Jemalong A17</strain>
    </source>
</reference>
<protein>
    <submittedName>
        <fullName evidence="1 2">Uncharacterized protein</fullName>
    </submittedName>
</protein>
<dbReference type="AlphaFoldDB" id="G7JKP2"/>
<keyword evidence="3" id="KW-1185">Reference proteome</keyword>
<sequence>MQDDEPRDGREYEEAMKLRMDSAREDQSIKWNQKKKTFYGAIPPELNRFFHTKNTRAIALS</sequence>
<gene>
    <name evidence="1" type="ordered locus">MTR_4g014400</name>
</gene>
<accession>G7JKP2</accession>
<evidence type="ECO:0000313" key="2">
    <source>
        <dbReference type="EnsemblPlants" id="AES86748"/>
    </source>
</evidence>
<proteinExistence type="predicted"/>
<evidence type="ECO:0000313" key="1">
    <source>
        <dbReference type="EMBL" id="AES86748.1"/>
    </source>
</evidence>